<comment type="caution">
    <text evidence="1">The sequence shown here is derived from an EMBL/GenBank/DDBJ whole genome shotgun (WGS) entry which is preliminary data.</text>
</comment>
<dbReference type="Proteomes" id="UP000646053">
    <property type="component" value="Unassembled WGS sequence"/>
</dbReference>
<evidence type="ECO:0000313" key="2">
    <source>
        <dbReference type="Proteomes" id="UP000646053"/>
    </source>
</evidence>
<proteinExistence type="predicted"/>
<organism evidence="1 2">
    <name type="scientific">Myxacorys almedinensis A</name>
    <dbReference type="NCBI Taxonomy" id="2690445"/>
    <lineage>
        <taxon>Bacteria</taxon>
        <taxon>Bacillati</taxon>
        <taxon>Cyanobacteriota</taxon>
        <taxon>Cyanophyceae</taxon>
        <taxon>Leptolyngbyales</taxon>
        <taxon>Leptolyngbyaceae</taxon>
        <taxon>Myxacorys</taxon>
        <taxon>Myxacorys almedinensis</taxon>
    </lineage>
</organism>
<dbReference type="AlphaFoldDB" id="A0A8J7Z727"/>
<reference evidence="1" key="1">
    <citation type="submission" date="2019-12" db="EMBL/GenBank/DDBJ databases">
        <title>High-Quality draft genome sequences of three cyanobacteria isolated from the limestone walls of the Old Cathedral of Coimbra.</title>
        <authorList>
            <person name="Tiago I."/>
            <person name="Soares F."/>
            <person name="Portugal A."/>
        </authorList>
    </citation>
    <scope>NUCLEOTIDE SEQUENCE</scope>
    <source>
        <strain evidence="1">A</strain>
    </source>
</reference>
<dbReference type="EMBL" id="WVIE01000004">
    <property type="protein sequence ID" value="NDJ16695.1"/>
    <property type="molecule type" value="Genomic_DNA"/>
</dbReference>
<accession>A0A8J7Z727</accession>
<evidence type="ECO:0000313" key="1">
    <source>
        <dbReference type="EMBL" id="NDJ16695.1"/>
    </source>
</evidence>
<gene>
    <name evidence="1" type="ORF">GS601_05225</name>
</gene>
<protein>
    <submittedName>
        <fullName evidence="1">Uncharacterized protein</fullName>
    </submittedName>
</protein>
<keyword evidence="2" id="KW-1185">Reference proteome</keyword>
<name>A0A8J7Z727_9CYAN</name>
<sequence length="123" mass="13681">MQETTPLHLETEISRLTCALATRNADIGKSIIVGLRCRLTLRDVAGIVVISLERLVWSDPVAFCWAVEQVIPGYVMREIRRITTMTLYQQLIHQGLTPGEDFSMDAKGLVLLGNQDAKPDLCA</sequence>
<dbReference type="RefSeq" id="WP_162422195.1">
    <property type="nucleotide sequence ID" value="NZ_WVIE01000004.1"/>
</dbReference>